<feature type="repeat" description="WD" evidence="5">
    <location>
        <begin position="524"/>
        <end position="557"/>
    </location>
</feature>
<dbReference type="Gene3D" id="2.130.10.10">
    <property type="entry name" value="YVTN repeat-like/Quinoprotein amine dehydrogenase"/>
    <property type="match status" value="3"/>
</dbReference>
<evidence type="ECO:0000256" key="5">
    <source>
        <dbReference type="PROSITE-ProRule" id="PRU00221"/>
    </source>
</evidence>
<dbReference type="PANTHER" id="PTHR19854">
    <property type="entry name" value="TRANSDUCIN BETA-LIKE 3"/>
    <property type="match status" value="1"/>
</dbReference>
<dbReference type="InterPro" id="IPR001680">
    <property type="entry name" value="WD40_rpt"/>
</dbReference>
<dbReference type="InterPro" id="IPR011047">
    <property type="entry name" value="Quinoprotein_ADH-like_sf"/>
</dbReference>
<dbReference type="InterPro" id="IPR013934">
    <property type="entry name" value="Utp13_C"/>
</dbReference>
<name>A0A7S3UF63_9CHLO</name>
<feature type="repeat" description="WD" evidence="5">
    <location>
        <begin position="650"/>
        <end position="691"/>
    </location>
</feature>
<dbReference type="SUPFAM" id="SSF50978">
    <property type="entry name" value="WD40 repeat-like"/>
    <property type="match status" value="1"/>
</dbReference>
<dbReference type="PRINTS" id="PR00320">
    <property type="entry name" value="GPROTEINBRPT"/>
</dbReference>
<dbReference type="Pfam" id="PF00400">
    <property type="entry name" value="WD40"/>
    <property type="match status" value="7"/>
</dbReference>
<evidence type="ECO:0000256" key="3">
    <source>
        <dbReference type="ARBA" id="ARBA00022737"/>
    </source>
</evidence>
<feature type="repeat" description="WD" evidence="5">
    <location>
        <begin position="566"/>
        <end position="607"/>
    </location>
</feature>
<dbReference type="GO" id="GO:0000480">
    <property type="term" value="P:endonucleolytic cleavage in 5'-ETS of tricistronic rRNA transcript (SSU-rRNA, 5.8S rRNA, LSU-rRNA)"/>
    <property type="evidence" value="ECO:0007669"/>
    <property type="project" value="TreeGrafter"/>
</dbReference>
<feature type="repeat" description="WD" evidence="5">
    <location>
        <begin position="410"/>
        <end position="454"/>
    </location>
</feature>
<protein>
    <recommendedName>
        <fullName evidence="6">U3 small nucleolar RNA-associated protein 13 C-terminal domain-containing protein</fullName>
    </recommendedName>
</protein>
<dbReference type="InterPro" id="IPR015943">
    <property type="entry name" value="WD40/YVTN_repeat-like_dom_sf"/>
</dbReference>
<dbReference type="InterPro" id="IPR020472">
    <property type="entry name" value="WD40_PAC1"/>
</dbReference>
<proteinExistence type="predicted"/>
<organism evidence="7">
    <name type="scientific">Picocystis salinarum</name>
    <dbReference type="NCBI Taxonomy" id="88271"/>
    <lineage>
        <taxon>Eukaryota</taxon>
        <taxon>Viridiplantae</taxon>
        <taxon>Chlorophyta</taxon>
        <taxon>Picocystophyceae</taxon>
        <taxon>Picocystales</taxon>
        <taxon>Picocystaceae</taxon>
        <taxon>Picocystis</taxon>
    </lineage>
</organism>
<gene>
    <name evidence="7" type="ORF">PSAL00342_LOCUS4808</name>
</gene>
<sequence>MATSHVRRWRVRRRCRPSYDGGPFCAHARGWSVACGTHVRRLDPWDDEATRIQGTDGGARHGTDVDDEVVDGGAITALWTSEDGETSAMASRNGVLKGFGAQWRVHHVPTCVCAARCDVDKRVVFVGCADGSVMAWTVEEKARRALPMGGTKQAHQGPVHAIDVDETQGTAVSVGQDGCVRFWSWKGNQLVHVHVEQGHDAAATDVDVWAEEHTAVSVARDGTAVVWDLDTRKPKRTVVADEEALETVAFLPSEWRDAVEENERGTGKRKKGNARNQGKVPSTVWYWTGGDQGKLRLWDACTGNCVAQTEVEGAMAGDGILRIQLVKEKKQLVCATTDGRVLCYQFFYNPKEEGRVYTLQLVHQLVGNNEEIVDLRFLAGKEEETLLAAATNSTHIHVYRTTNLDCVATLIGHQHTVLCLDVATIGNQKSLVASGSKDQTLKIWTLESNVLRYQGSCVATGEGHMGAVGAVAFAHPKGGQVDFVATAGADRLLKVWSLQPLAEERKEDMEIDLSPLALKATASIAAHDKEINTVAVAPNNLYLATGSLDKTVRVWKMPHLSLHVALKGHRRGIWSVHFSPIDKVLASASGDRTIRLWNLADGSCIRTLEGHTSSVLKCQFVSYGTQILSVGADGLLKHWEVRNGECISTFDEHEDKVWALCSNGEEQMLASGGGDSTIQIWRDETEQEEKKAQEEEVTRVMKEQELSNALKQRRFDAAAKIAFELDRPHNLLSVCTELLSMEDEPLQLLTPLVCDWSGDKLAKALEFVRDWTTNKRHCHIGQKVFQAILQTKSSEEIMKVPGIESLLEAIKPYTERHYSRIVRLIQSTFLLDMALASMNVLEADGVEEIHGGDAVVEPADPPDLGGSPVAFKRVRSGISV</sequence>
<dbReference type="InterPro" id="IPR019775">
    <property type="entry name" value="WD40_repeat_CS"/>
</dbReference>
<dbReference type="GO" id="GO:0030686">
    <property type="term" value="C:90S preribosome"/>
    <property type="evidence" value="ECO:0007669"/>
    <property type="project" value="TreeGrafter"/>
</dbReference>
<accession>A0A7S3UF63</accession>
<keyword evidence="2 5" id="KW-0853">WD repeat</keyword>
<dbReference type="InterPro" id="IPR036322">
    <property type="entry name" value="WD40_repeat_dom_sf"/>
</dbReference>
<dbReference type="GO" id="GO:0034511">
    <property type="term" value="F:U3 snoRNA binding"/>
    <property type="evidence" value="ECO:0007669"/>
    <property type="project" value="TreeGrafter"/>
</dbReference>
<feature type="repeat" description="WD" evidence="5">
    <location>
        <begin position="152"/>
        <end position="193"/>
    </location>
</feature>
<dbReference type="GO" id="GO:0000472">
    <property type="term" value="P:endonucleolytic cleavage to generate mature 5'-end of SSU-rRNA from (SSU-rRNA, 5.8S rRNA, LSU-rRNA)"/>
    <property type="evidence" value="ECO:0007669"/>
    <property type="project" value="TreeGrafter"/>
</dbReference>
<dbReference type="PROSITE" id="PS50294">
    <property type="entry name" value="WD_REPEATS_REGION"/>
    <property type="match status" value="4"/>
</dbReference>
<keyword evidence="4" id="KW-0539">Nucleus</keyword>
<reference evidence="7" key="1">
    <citation type="submission" date="2021-01" db="EMBL/GenBank/DDBJ databases">
        <authorList>
            <person name="Corre E."/>
            <person name="Pelletier E."/>
            <person name="Niang G."/>
            <person name="Scheremetjew M."/>
            <person name="Finn R."/>
            <person name="Kale V."/>
            <person name="Holt S."/>
            <person name="Cochrane G."/>
            <person name="Meng A."/>
            <person name="Brown T."/>
            <person name="Cohen L."/>
        </authorList>
    </citation>
    <scope>NUCLEOTIDE SEQUENCE</scope>
    <source>
        <strain evidence="7">CCMP1897</strain>
    </source>
</reference>
<evidence type="ECO:0000256" key="4">
    <source>
        <dbReference type="ARBA" id="ARBA00023242"/>
    </source>
</evidence>
<keyword evidence="3" id="KW-0677">Repeat</keyword>
<dbReference type="Pfam" id="PF08625">
    <property type="entry name" value="Utp13"/>
    <property type="match status" value="1"/>
</dbReference>
<dbReference type="EMBL" id="HBIS01005325">
    <property type="protein sequence ID" value="CAE0610973.1"/>
    <property type="molecule type" value="Transcribed_RNA"/>
</dbReference>
<dbReference type="AlphaFoldDB" id="A0A7S3UF63"/>
<dbReference type="PROSITE" id="PS50082">
    <property type="entry name" value="WD_REPEATS_2"/>
    <property type="match status" value="7"/>
</dbReference>
<feature type="repeat" description="WD" evidence="5">
    <location>
        <begin position="608"/>
        <end position="649"/>
    </location>
</feature>
<evidence type="ECO:0000256" key="1">
    <source>
        <dbReference type="ARBA" id="ARBA00004604"/>
    </source>
</evidence>
<evidence type="ECO:0000313" key="7">
    <source>
        <dbReference type="EMBL" id="CAE0610973.1"/>
    </source>
</evidence>
<comment type="subcellular location">
    <subcellularLocation>
        <location evidence="1">Nucleus</location>
        <location evidence="1">Nucleolus</location>
    </subcellularLocation>
</comment>
<dbReference type="CDD" id="cd00200">
    <property type="entry name" value="WD40"/>
    <property type="match status" value="1"/>
</dbReference>
<dbReference type="PROSITE" id="PS00678">
    <property type="entry name" value="WD_REPEATS_1"/>
    <property type="match status" value="2"/>
</dbReference>
<dbReference type="PANTHER" id="PTHR19854:SF15">
    <property type="entry name" value="TRANSDUCIN BETA-LIKE PROTEIN 3"/>
    <property type="match status" value="1"/>
</dbReference>
<dbReference type="GO" id="GO:0032040">
    <property type="term" value="C:small-subunit processome"/>
    <property type="evidence" value="ECO:0007669"/>
    <property type="project" value="InterPro"/>
</dbReference>
<dbReference type="SMART" id="SM00320">
    <property type="entry name" value="WD40"/>
    <property type="match status" value="12"/>
</dbReference>
<feature type="repeat" description="WD" evidence="5">
    <location>
        <begin position="196"/>
        <end position="237"/>
    </location>
</feature>
<dbReference type="SUPFAM" id="SSF50998">
    <property type="entry name" value="Quinoprotein alcohol dehydrogenase-like"/>
    <property type="match status" value="1"/>
</dbReference>
<evidence type="ECO:0000259" key="6">
    <source>
        <dbReference type="Pfam" id="PF08625"/>
    </source>
</evidence>
<feature type="domain" description="U3 small nucleolar RNA-associated protein 13 C-terminal" evidence="6">
    <location>
        <begin position="703"/>
        <end position="838"/>
    </location>
</feature>
<evidence type="ECO:0000256" key="2">
    <source>
        <dbReference type="ARBA" id="ARBA00022574"/>
    </source>
</evidence>